<dbReference type="PANTHER" id="PTHR35810">
    <property type="entry name" value="CYTOPLASMIC PROTEIN-RELATED"/>
    <property type="match status" value="1"/>
</dbReference>
<organism evidence="1 2">
    <name type="scientific">Gardnerella vaginalis</name>
    <dbReference type="NCBI Taxonomy" id="2702"/>
    <lineage>
        <taxon>Bacteria</taxon>
        <taxon>Bacillati</taxon>
        <taxon>Actinomycetota</taxon>
        <taxon>Actinomycetes</taxon>
        <taxon>Bifidobacteriales</taxon>
        <taxon>Bifidobacteriaceae</taxon>
        <taxon>Gardnerella</taxon>
    </lineage>
</organism>
<dbReference type="PANTHER" id="PTHR35810:SF1">
    <property type="entry name" value="CYTOPLASMIC PROTEIN"/>
    <property type="match status" value="1"/>
</dbReference>
<dbReference type="AlphaFoldDB" id="A0A2K1SU78"/>
<name>A0A2K1SU78_GARVA</name>
<dbReference type="Pfam" id="PF13310">
    <property type="entry name" value="Virulence_RhuM"/>
    <property type="match status" value="1"/>
</dbReference>
<dbReference type="RefSeq" id="WP_103084884.1">
    <property type="nucleotide sequence ID" value="NZ_MNLH01000004.1"/>
</dbReference>
<dbReference type="Proteomes" id="UP000236146">
    <property type="component" value="Unassembled WGS sequence"/>
</dbReference>
<protein>
    <submittedName>
        <fullName evidence="1">Cell filamentation protein Fic</fullName>
    </submittedName>
</protein>
<accession>A0A2K1SU78</accession>
<comment type="caution">
    <text evidence="1">The sequence shown here is derived from an EMBL/GenBank/DDBJ whole genome shotgun (WGS) entry which is preliminary data.</text>
</comment>
<dbReference type="EMBL" id="MNLH01000004">
    <property type="protein sequence ID" value="PNS43094.1"/>
    <property type="molecule type" value="Genomic_DNA"/>
</dbReference>
<dbReference type="PIRSF" id="PIRSF015268">
    <property type="entry name" value="Virulence_RhuM"/>
    <property type="match status" value="1"/>
</dbReference>
<proteinExistence type="predicted"/>
<evidence type="ECO:0000313" key="1">
    <source>
        <dbReference type="EMBL" id="PNS43094.1"/>
    </source>
</evidence>
<reference evidence="1 2" key="1">
    <citation type="submission" date="2016-10" db="EMBL/GenBank/DDBJ databases">
        <authorList>
            <person name="Varghese N."/>
        </authorList>
    </citation>
    <scope>NUCLEOTIDE SEQUENCE [LARGE SCALE GENOMIC DNA]</scope>
    <source>
        <strain evidence="1 2">KA00225</strain>
    </source>
</reference>
<evidence type="ECO:0000313" key="2">
    <source>
        <dbReference type="Proteomes" id="UP000236146"/>
    </source>
</evidence>
<dbReference type="OrthoDB" id="9802752at2"/>
<dbReference type="InterPro" id="IPR011204">
    <property type="entry name" value="Virulence_RhuM-like"/>
</dbReference>
<sequence length="358" mass="41326">MTVEKNTTSENNQQGNMLIYQAEDGKTKINVRFVDETVWLTQQQMVTLFQTSRTNIVEHIKHIYEENELDENSTCRNFRQVRLEGTRQVTRQIPHYNLDMIISLGYRVKSKIATNFRRWATERLKEYIIKGFTMDDERLKELGGGDYWKELLERIRNIRSSEKAMYRQVLDLYATSVDYDPKSQESVAFFKIVQNKLHYAAHGHTAAEVIYERADADKPFMGLTTFSGDFPAARDIGIAKNYLKEDELKVLNRIVSGYFDFAEIQAIRHNPMHMSDYVKCLDNILSATGEQILLDNGKISHKQALEKATAEYKRFIVNNLSPVEESYLATIKNLEQTAKTAATVKTAAENDTKHKNGK</sequence>
<gene>
    <name evidence="1" type="ORF">BFS05_04985</name>
</gene>